<keyword evidence="1" id="KW-1133">Transmembrane helix</keyword>
<reference evidence="2" key="1">
    <citation type="journal article" date="2014" name="Int. J. Syst. Evol. Microbiol.">
        <title>Complete genome sequence of Corynebacterium casei LMG S-19264T (=DSM 44701T), isolated from a smear-ripened cheese.</title>
        <authorList>
            <consortium name="US DOE Joint Genome Institute (JGI-PGF)"/>
            <person name="Walter F."/>
            <person name="Albersmeier A."/>
            <person name="Kalinowski J."/>
            <person name="Ruckert C."/>
        </authorList>
    </citation>
    <scope>NUCLEOTIDE SEQUENCE</scope>
    <source>
        <strain evidence="2">CGMCC 1.15958</strain>
    </source>
</reference>
<sequence length="221" mass="25621">MKLTAAQIEELYAFTRKKYVEYYDVQTELVDHLASSIEEKMSTSNINFETALQQVYTQFGIFGFSDLVGQKEMEVAIKGRNLFRKSFVGYFKLPKILLLLMIFLVSYKAFQIASLASVIYSFYALIIIFNIILISKIILIKRSIKLPLLQFKNIYILSSSVGSYLLMLQVFFNLSLSDLANWYPIALPIIFSFITISYLAEIDVLDKLSNQQRRLYPEDFK</sequence>
<reference evidence="2" key="2">
    <citation type="submission" date="2020-09" db="EMBL/GenBank/DDBJ databases">
        <authorList>
            <person name="Sun Q."/>
            <person name="Zhou Y."/>
        </authorList>
    </citation>
    <scope>NUCLEOTIDE SEQUENCE</scope>
    <source>
        <strain evidence="2">CGMCC 1.15958</strain>
    </source>
</reference>
<feature type="transmembrane region" description="Helical" evidence="1">
    <location>
        <begin position="112"/>
        <end position="133"/>
    </location>
</feature>
<evidence type="ECO:0000313" key="3">
    <source>
        <dbReference type="Proteomes" id="UP000609064"/>
    </source>
</evidence>
<dbReference type="Proteomes" id="UP000609064">
    <property type="component" value="Unassembled WGS sequence"/>
</dbReference>
<dbReference type="EMBL" id="BMKK01000024">
    <property type="protein sequence ID" value="GGD83663.1"/>
    <property type="molecule type" value="Genomic_DNA"/>
</dbReference>
<proteinExistence type="predicted"/>
<dbReference type="RefSeq" id="WP_188771588.1">
    <property type="nucleotide sequence ID" value="NZ_BMKK01000024.1"/>
</dbReference>
<feature type="transmembrane region" description="Helical" evidence="1">
    <location>
        <begin position="182"/>
        <end position="205"/>
    </location>
</feature>
<feature type="transmembrane region" description="Helical" evidence="1">
    <location>
        <begin position="154"/>
        <end position="176"/>
    </location>
</feature>
<feature type="transmembrane region" description="Helical" evidence="1">
    <location>
        <begin position="87"/>
        <end position="106"/>
    </location>
</feature>
<comment type="caution">
    <text evidence="2">The sequence shown here is derived from an EMBL/GenBank/DDBJ whole genome shotgun (WGS) entry which is preliminary data.</text>
</comment>
<protein>
    <submittedName>
        <fullName evidence="2">Uncharacterized protein</fullName>
    </submittedName>
</protein>
<evidence type="ECO:0000256" key="1">
    <source>
        <dbReference type="SAM" id="Phobius"/>
    </source>
</evidence>
<keyword evidence="1" id="KW-0472">Membrane</keyword>
<gene>
    <name evidence="2" type="ORF">GCM10011514_54650</name>
</gene>
<evidence type="ECO:0000313" key="2">
    <source>
        <dbReference type="EMBL" id="GGD83663.1"/>
    </source>
</evidence>
<name>A0A916ZA38_9BACT</name>
<accession>A0A916ZA38</accession>
<keyword evidence="3" id="KW-1185">Reference proteome</keyword>
<keyword evidence="1" id="KW-0812">Transmembrane</keyword>
<organism evidence="2 3">
    <name type="scientific">Emticicia aquatilis</name>
    <dbReference type="NCBI Taxonomy" id="1537369"/>
    <lineage>
        <taxon>Bacteria</taxon>
        <taxon>Pseudomonadati</taxon>
        <taxon>Bacteroidota</taxon>
        <taxon>Cytophagia</taxon>
        <taxon>Cytophagales</taxon>
        <taxon>Leadbetterellaceae</taxon>
        <taxon>Emticicia</taxon>
    </lineage>
</organism>
<dbReference type="AlphaFoldDB" id="A0A916ZA38"/>